<feature type="domain" description="G" evidence="2">
    <location>
        <begin position="54"/>
        <end position="165"/>
    </location>
</feature>
<dbReference type="InterPro" id="IPR005662">
    <property type="entry name" value="GTPase_Era-like"/>
</dbReference>
<keyword evidence="1" id="KW-0472">Membrane</keyword>
<dbReference type="InterPro" id="IPR027417">
    <property type="entry name" value="P-loop_NTPase"/>
</dbReference>
<dbReference type="PANTHER" id="PTHR42698:SF1">
    <property type="entry name" value="GTPASE ERA, MITOCHONDRIAL"/>
    <property type="match status" value="1"/>
</dbReference>
<proteinExistence type="predicted"/>
<evidence type="ECO:0000313" key="4">
    <source>
        <dbReference type="Proteomes" id="UP000198976"/>
    </source>
</evidence>
<sequence>MTRGLSNPAERVDHIASAMELAGPDVSNECVDRVADCLLRAHERTGLDPDTTVVAFVGATGSGKSSLFNAILGHDIAQVGVRRPTTTQALAAIGAGTRAPELVEWMGVREQVMIPSGAGLPESVALVDLPDIDSIQQDNVALTERLASRVDLIVWVVDPQKYADHVIHSQWIARFAAYGAPACMVLTHVDQLSPTDRSQIEADIRRLLEADQAAGMKLVGASSVTGEGIDAVRSMISERARIVRQQAERVGAVLDEAVDVARRDLEIETAELPKVPKNLTLQLVNVAAGAAGVGHVTSAVDAGYRHRAQKVCGWLPFRLLARFKSDPLARLHLESSESSVSSVPEATPVARAKLNSGVRTIAGQIAHGRPQVWQRRVRELARERAESVTTPLDQAVAGTDFGLQERRTWWRASAILQGIGWLMALAGVLWILAVRGADQFLMIQWDVPMWRGLPIPTWCVLGGLALTVIVALLSWIGVRIGAARARRRAHSRLTRSISEVIEQSVSGPLVAECERQADIVKHLNAAASRTH</sequence>
<dbReference type="Proteomes" id="UP000198976">
    <property type="component" value="Chromosome I"/>
</dbReference>
<dbReference type="SUPFAM" id="SSF52540">
    <property type="entry name" value="P-loop containing nucleoside triphosphate hydrolases"/>
    <property type="match status" value="1"/>
</dbReference>
<evidence type="ECO:0000256" key="1">
    <source>
        <dbReference type="SAM" id="Phobius"/>
    </source>
</evidence>
<keyword evidence="3" id="KW-0131">Cell cycle</keyword>
<evidence type="ECO:0000259" key="2">
    <source>
        <dbReference type="Pfam" id="PF01926"/>
    </source>
</evidence>
<organism evidence="3 4">
    <name type="scientific">Schaalia radingae</name>
    <dbReference type="NCBI Taxonomy" id="131110"/>
    <lineage>
        <taxon>Bacteria</taxon>
        <taxon>Bacillati</taxon>
        <taxon>Actinomycetota</taxon>
        <taxon>Actinomycetes</taxon>
        <taxon>Actinomycetales</taxon>
        <taxon>Actinomycetaceae</taxon>
        <taxon>Schaalia</taxon>
    </lineage>
</organism>
<dbReference type="PANTHER" id="PTHR42698">
    <property type="entry name" value="GTPASE ERA"/>
    <property type="match status" value="1"/>
</dbReference>
<dbReference type="RefSeq" id="WP_070727287.1">
    <property type="nucleotide sequence ID" value="NZ_LT629792.1"/>
</dbReference>
<dbReference type="InterPro" id="IPR006073">
    <property type="entry name" value="GTP-bd"/>
</dbReference>
<keyword evidence="4" id="KW-1185">Reference proteome</keyword>
<dbReference type="EMBL" id="LT629792">
    <property type="protein sequence ID" value="SDT95360.1"/>
    <property type="molecule type" value="Genomic_DNA"/>
</dbReference>
<evidence type="ECO:0000313" key="3">
    <source>
        <dbReference type="EMBL" id="SDT95360.1"/>
    </source>
</evidence>
<keyword evidence="1" id="KW-1133">Transmembrane helix</keyword>
<dbReference type="Pfam" id="PF01926">
    <property type="entry name" value="MMR_HSR1"/>
    <property type="match status" value="1"/>
</dbReference>
<accession>A0ABY0V7N0</accession>
<dbReference type="GO" id="GO:0051301">
    <property type="term" value="P:cell division"/>
    <property type="evidence" value="ECO:0007669"/>
    <property type="project" value="UniProtKB-KW"/>
</dbReference>
<dbReference type="Gene3D" id="3.40.50.300">
    <property type="entry name" value="P-loop containing nucleotide triphosphate hydrolases"/>
    <property type="match status" value="1"/>
</dbReference>
<keyword evidence="1" id="KW-0812">Transmembrane</keyword>
<reference evidence="3 4" key="1">
    <citation type="submission" date="2016-10" db="EMBL/GenBank/DDBJ databases">
        <authorList>
            <person name="Varghese N."/>
            <person name="Submissions S."/>
        </authorList>
    </citation>
    <scope>NUCLEOTIDE SEQUENCE [LARGE SCALE GENOMIC DNA]</scope>
    <source>
        <strain evidence="3 4">DSM 9169</strain>
    </source>
</reference>
<feature type="transmembrane region" description="Helical" evidence="1">
    <location>
        <begin position="455"/>
        <end position="478"/>
    </location>
</feature>
<gene>
    <name evidence="3" type="ORF">SAMN04489714_1189</name>
</gene>
<keyword evidence="3" id="KW-0132">Cell division</keyword>
<protein>
    <submittedName>
        <fullName evidence="3">GTP-binding protein EngB required for normal cell division</fullName>
    </submittedName>
</protein>
<feature type="transmembrane region" description="Helical" evidence="1">
    <location>
        <begin position="414"/>
        <end position="435"/>
    </location>
</feature>
<name>A0ABY0V7N0_9ACTO</name>